<name>A0A0W0TSD2_LEGER</name>
<proteinExistence type="predicted"/>
<dbReference type="Proteomes" id="UP000054773">
    <property type="component" value="Unassembled WGS sequence"/>
</dbReference>
<dbReference type="Gene3D" id="2.60.40.3680">
    <property type="match status" value="1"/>
</dbReference>
<dbReference type="EMBL" id="LNYA01000020">
    <property type="protein sequence ID" value="KTC98416.1"/>
    <property type="molecule type" value="Genomic_DNA"/>
</dbReference>
<keyword evidence="3" id="KW-1185">Reference proteome</keyword>
<evidence type="ECO:0000259" key="1">
    <source>
        <dbReference type="SMART" id="SM01324"/>
    </source>
</evidence>
<dbReference type="RefSeq" id="WP_058526056.1">
    <property type="nucleotide sequence ID" value="NZ_CAAAHY010000032.1"/>
</dbReference>
<organism evidence="2 3">
    <name type="scientific">Legionella erythra</name>
    <dbReference type="NCBI Taxonomy" id="448"/>
    <lineage>
        <taxon>Bacteria</taxon>
        <taxon>Pseudomonadati</taxon>
        <taxon>Pseudomonadota</taxon>
        <taxon>Gammaproteobacteria</taxon>
        <taxon>Legionellales</taxon>
        <taxon>Legionellaceae</taxon>
        <taxon>Legionella</taxon>
    </lineage>
</organism>
<dbReference type="PATRIC" id="fig|448.7.peg.924"/>
<dbReference type="OrthoDB" id="9816009at2"/>
<comment type="caution">
    <text evidence="2">The sequence shown here is derived from an EMBL/GenBank/DDBJ whole genome shotgun (WGS) entry which is preliminary data.</text>
</comment>
<dbReference type="InterPro" id="IPR025582">
    <property type="entry name" value="YARHG_dom"/>
</dbReference>
<dbReference type="InterPro" id="IPR025538">
    <property type="entry name" value="DUF4424"/>
</dbReference>
<feature type="domain" description="YARHG" evidence="1">
    <location>
        <begin position="266"/>
        <end position="344"/>
    </location>
</feature>
<dbReference type="AlphaFoldDB" id="A0A0W0TSD2"/>
<protein>
    <recommendedName>
        <fullName evidence="1">YARHG domain-containing protein</fullName>
    </recommendedName>
</protein>
<dbReference type="Pfam" id="PF14415">
    <property type="entry name" value="DUF4424"/>
    <property type="match status" value="1"/>
</dbReference>
<dbReference type="InterPro" id="IPR038434">
    <property type="entry name" value="YARHG_sf"/>
</dbReference>
<accession>A0A0W0TSD2</accession>
<gene>
    <name evidence="2" type="ORF">Lery_0884</name>
</gene>
<reference evidence="2 3" key="1">
    <citation type="submission" date="2015-11" db="EMBL/GenBank/DDBJ databases">
        <title>Genomic analysis of 38 Legionella species identifies large and diverse effector repertoires.</title>
        <authorList>
            <person name="Burstein D."/>
            <person name="Amaro F."/>
            <person name="Zusman T."/>
            <person name="Lifshitz Z."/>
            <person name="Cohen O."/>
            <person name="Gilbert J.A."/>
            <person name="Pupko T."/>
            <person name="Shuman H.A."/>
            <person name="Segal G."/>
        </authorList>
    </citation>
    <scope>NUCLEOTIDE SEQUENCE [LARGE SCALE GENOMIC DNA]</scope>
    <source>
        <strain evidence="2 3">SE-32A-C8</strain>
    </source>
</reference>
<evidence type="ECO:0000313" key="3">
    <source>
        <dbReference type="Proteomes" id="UP000054773"/>
    </source>
</evidence>
<sequence length="345" mass="39561">MTTKPVGFRHGFMVIFLGYTTHLYANDTAFGGSGSLPIPISQPDIQMVNERIIISGRKLNHAAMNGSWNYHCTFTFQNTRNEAVAITMGFPFPVNTGMSEVALPDKRQSSEGKALVYDFKVKIDNQPVTAKPQKIAANPDKGLYYEDAYLWDMTFSPLQTVTIQHDYETGATYDVMGFHWVSYVLKTGSLWQNNTIGHTTLEVIPNTPTRLCSEIDPKSDYLQPTPPGMTITGEGKTRKYSWNLSHFNPSDDLSLCLYTGKSYVRYQIILPYLQDEHALDKLRRLSPQQLRILRNTVFAQYGRVFTSPKLRQYFKKQWWYEANPNFDIRELNQEDRQLLALLNQV</sequence>
<dbReference type="STRING" id="448.Lery_0884"/>
<dbReference type="Gene3D" id="1.20.58.1690">
    <property type="match status" value="1"/>
</dbReference>
<dbReference type="Pfam" id="PF13308">
    <property type="entry name" value="YARHG"/>
    <property type="match status" value="1"/>
</dbReference>
<evidence type="ECO:0000313" key="2">
    <source>
        <dbReference type="EMBL" id="KTC98416.1"/>
    </source>
</evidence>
<dbReference type="SMART" id="SM01324">
    <property type="entry name" value="YARHG"/>
    <property type="match status" value="1"/>
</dbReference>